<name>X1B4H3_9ZZZZ</name>
<protein>
    <submittedName>
        <fullName evidence="1">Uncharacterized protein</fullName>
    </submittedName>
</protein>
<evidence type="ECO:0000313" key="1">
    <source>
        <dbReference type="EMBL" id="GAG90619.1"/>
    </source>
</evidence>
<feature type="non-terminal residue" evidence="1">
    <location>
        <position position="44"/>
    </location>
</feature>
<reference evidence="1" key="1">
    <citation type="journal article" date="2014" name="Front. Microbiol.">
        <title>High frequency of phylogenetically diverse reductive dehalogenase-homologous genes in deep subseafloor sedimentary metagenomes.</title>
        <authorList>
            <person name="Kawai M."/>
            <person name="Futagami T."/>
            <person name="Toyoda A."/>
            <person name="Takaki Y."/>
            <person name="Nishi S."/>
            <person name="Hori S."/>
            <person name="Arai W."/>
            <person name="Tsubouchi T."/>
            <person name="Morono Y."/>
            <person name="Uchiyama I."/>
            <person name="Ito T."/>
            <person name="Fujiyama A."/>
            <person name="Inagaki F."/>
            <person name="Takami H."/>
        </authorList>
    </citation>
    <scope>NUCLEOTIDE SEQUENCE</scope>
    <source>
        <strain evidence="1">Expedition CK06-06</strain>
    </source>
</reference>
<dbReference type="AlphaFoldDB" id="X1B4H3"/>
<dbReference type="Gene3D" id="3.20.110.10">
    <property type="entry name" value="Glycoside hydrolase 38, N terminal domain"/>
    <property type="match status" value="1"/>
</dbReference>
<dbReference type="InterPro" id="IPR027291">
    <property type="entry name" value="Glyco_hydro_38_N_sf"/>
</dbReference>
<accession>X1B4H3</accession>
<dbReference type="EMBL" id="BART01027143">
    <property type="protein sequence ID" value="GAG90619.1"/>
    <property type="molecule type" value="Genomic_DNA"/>
</dbReference>
<dbReference type="InterPro" id="IPR011330">
    <property type="entry name" value="Glyco_hydro/deAcase_b/a-brl"/>
</dbReference>
<dbReference type="GO" id="GO:0005975">
    <property type="term" value="P:carbohydrate metabolic process"/>
    <property type="evidence" value="ECO:0007669"/>
    <property type="project" value="InterPro"/>
</dbReference>
<gene>
    <name evidence="1" type="ORF">S01H4_48199</name>
</gene>
<comment type="caution">
    <text evidence="1">The sequence shown here is derived from an EMBL/GenBank/DDBJ whole genome shotgun (WGS) entry which is preliminary data.</text>
</comment>
<sequence>MTEKNGIGSFSFVLHSHLPWVINHGNWPHGTSWLNEAASETYIP</sequence>
<proteinExistence type="predicted"/>
<organism evidence="1">
    <name type="scientific">marine sediment metagenome</name>
    <dbReference type="NCBI Taxonomy" id="412755"/>
    <lineage>
        <taxon>unclassified sequences</taxon>
        <taxon>metagenomes</taxon>
        <taxon>ecological metagenomes</taxon>
    </lineage>
</organism>
<dbReference type="SUPFAM" id="SSF88713">
    <property type="entry name" value="Glycoside hydrolase/deacetylase"/>
    <property type="match status" value="1"/>
</dbReference>